<evidence type="ECO:0000313" key="2">
    <source>
        <dbReference type="Proteomes" id="UP000584867"/>
    </source>
</evidence>
<evidence type="ECO:0000313" key="1">
    <source>
        <dbReference type="EMBL" id="MBB5065321.1"/>
    </source>
</evidence>
<dbReference type="Proteomes" id="UP000584867">
    <property type="component" value="Unassembled WGS sequence"/>
</dbReference>
<dbReference type="AlphaFoldDB" id="A0A7W7ZU35"/>
<name>A0A7W7ZU35_9BACT</name>
<organism evidence="1 2">
    <name type="scientific">Granulicella mallensis</name>
    <dbReference type="NCBI Taxonomy" id="940614"/>
    <lineage>
        <taxon>Bacteria</taxon>
        <taxon>Pseudomonadati</taxon>
        <taxon>Acidobacteriota</taxon>
        <taxon>Terriglobia</taxon>
        <taxon>Terriglobales</taxon>
        <taxon>Acidobacteriaceae</taxon>
        <taxon>Granulicella</taxon>
    </lineage>
</organism>
<dbReference type="EMBL" id="JACHIO010000015">
    <property type="protein sequence ID" value="MBB5065321.1"/>
    <property type="molecule type" value="Genomic_DNA"/>
</dbReference>
<evidence type="ECO:0008006" key="3">
    <source>
        <dbReference type="Google" id="ProtNLM"/>
    </source>
</evidence>
<protein>
    <recommendedName>
        <fullName evidence="3">DUF3037 domain-containing protein</fullName>
    </recommendedName>
</protein>
<dbReference type="RefSeq" id="WP_184257904.1">
    <property type="nucleotide sequence ID" value="NZ_JACHIO010000015.1"/>
</dbReference>
<accession>A0A7W7ZU35</accession>
<comment type="caution">
    <text evidence="1">The sequence shown here is derived from an EMBL/GenBank/DDBJ whole genome shotgun (WGS) entry which is preliminary data.</text>
</comment>
<sequence length="129" mass="14333">MPVPNSFNYATVRVVPRVDRDEFVNAGVIVYSSEQNFLGARIEVNEARLRALWPALDVSMVERHLQAICRICVGDPAAGPIARLSKKERFYWLTAPRSAVIQISPVRTGLSSDPESLLNRLARELVATA</sequence>
<dbReference type="Pfam" id="PF11236">
    <property type="entry name" value="DUF3037"/>
    <property type="match status" value="1"/>
</dbReference>
<gene>
    <name evidence="1" type="ORF">HDF15_003684</name>
</gene>
<dbReference type="InterPro" id="IPR021398">
    <property type="entry name" value="DUF3037"/>
</dbReference>
<proteinExistence type="predicted"/>
<reference evidence="1 2" key="1">
    <citation type="submission" date="2020-08" db="EMBL/GenBank/DDBJ databases">
        <title>Genomic Encyclopedia of Type Strains, Phase IV (KMG-V): Genome sequencing to study the core and pangenomes of soil and plant-associated prokaryotes.</title>
        <authorList>
            <person name="Whitman W."/>
        </authorList>
    </citation>
    <scope>NUCLEOTIDE SEQUENCE [LARGE SCALE GENOMIC DNA]</scope>
    <source>
        <strain evidence="1 2">X5P3</strain>
    </source>
</reference>